<dbReference type="InterPro" id="IPR002192">
    <property type="entry name" value="PPDK_AMP/ATP-bd"/>
</dbReference>
<comment type="caution">
    <text evidence="3">The sequence shown here is derived from an EMBL/GenBank/DDBJ whole genome shotgun (WGS) entry which is preliminary data.</text>
</comment>
<dbReference type="InterPro" id="IPR001789">
    <property type="entry name" value="Sig_transdc_resp-reg_receiver"/>
</dbReference>
<dbReference type="GO" id="GO:0016301">
    <property type="term" value="F:kinase activity"/>
    <property type="evidence" value="ECO:0007669"/>
    <property type="project" value="UniProtKB-KW"/>
</dbReference>
<organism evidence="3 4">
    <name type="scientific">Eiseniibacteriota bacterium</name>
    <dbReference type="NCBI Taxonomy" id="2212470"/>
    <lineage>
        <taxon>Bacteria</taxon>
        <taxon>Candidatus Eiseniibacteriota</taxon>
    </lineage>
</organism>
<sequence length="963" mass="107799">MPFRVQDILLVSSLYDSFTLQEDGRLNELILGEFLELSLHHPPGLTHVSSGAEALARAAAEPRFNLILTTIQLGDMDASQLAREVKTRGLDVPVVVLAYDNNERKEFMAQRDVSDIERIFLWQGNARILVAIVNYIEDKRNVAHDTSTVGVPVILLVEDNVRYYSSFLPTIYTELIHQSERLISEGINLSHKLVRMRARPKILLCSTFEDAWELFTRYRPFLLGLISDVEFPRGGQMTRGAGFDLARMARDAAPDLPILLQSSRVEFAAGAHEVGAAFLRKYSVTLLADLRRSMVEQFSFGDFVFRMPDGSEAGRAADLKRLEEMLGVVPAASIAYHGERNHFSNWFTARTEFALARKLKPRKVSDFATLEDLRRDLIASIADYRREQSETLVADFDRHAFDVEAAFFARIGAGSLGGKARGLGFVRYLLGYHAAARRFADVHVAVPAAIVLATDCFDRFLGDNDLWGFALRSEDDDEILRRFLRARLPADVVEDLGVFLDMVRWPLAVRSSSLLEDSQYQPFTGVYETFMLGNDHPNPSRRRAQLEAAVKRVYASTFSKRAKAYLRATPYSLEEEKMAVLLQRVVGERHGSRYYPDFSGVARSHNFYPSPPFTSEDGVAAVALGMGRTVVEGEQCLLFCPRYPQHLVHVSSVDDMLTHSQRDFWALELDHGGDEEAMRETRFGIDVAEADGTLSALGSTYSPETHAVYDGIARSGVRLVTFAPVLKHRLFPLAELLADLLDIGQRGMNRPAEIEFAVRLSNQPSEPHEFGFLQMRPLVISQGYEEQDLDAIEPERLLCTSPLVLGNGTVELGDVVVVDADRYDRAQSRAVAQDIARYNAELIAADRPYLLIGVGRWGSADPWLGIPVAWEQIAGARVIVESGFRDFRVTPSQGSHFFQNLTSFQIGYFTVNADAGEGFVRWDWLAAQPAVSERGPVRHLRVSPPLVVRMNGKRNQGVIYKSG</sequence>
<dbReference type="GO" id="GO:0000160">
    <property type="term" value="P:phosphorelay signal transduction system"/>
    <property type="evidence" value="ECO:0007669"/>
    <property type="project" value="InterPro"/>
</dbReference>
<feature type="domain" description="Response regulatory" evidence="2">
    <location>
        <begin position="17"/>
        <end position="137"/>
    </location>
</feature>
<dbReference type="AlphaFoldDB" id="A0A538TV05"/>
<dbReference type="Gene3D" id="3.40.50.2300">
    <property type="match status" value="1"/>
</dbReference>
<gene>
    <name evidence="3" type="ORF">E6K78_05035</name>
</gene>
<evidence type="ECO:0000313" key="3">
    <source>
        <dbReference type="EMBL" id="TMQ67418.1"/>
    </source>
</evidence>
<dbReference type="InterPro" id="IPR013815">
    <property type="entry name" value="ATP_grasp_subdomain_1"/>
</dbReference>
<dbReference type="GO" id="GO:0005524">
    <property type="term" value="F:ATP binding"/>
    <property type="evidence" value="ECO:0007669"/>
    <property type="project" value="InterPro"/>
</dbReference>
<evidence type="ECO:0000256" key="1">
    <source>
        <dbReference type="PROSITE-ProRule" id="PRU00169"/>
    </source>
</evidence>
<dbReference type="Gene3D" id="3.30.1490.20">
    <property type="entry name" value="ATP-grasp fold, A domain"/>
    <property type="match status" value="1"/>
</dbReference>
<evidence type="ECO:0000259" key="2">
    <source>
        <dbReference type="PROSITE" id="PS50110"/>
    </source>
</evidence>
<comment type="caution">
    <text evidence="1">Lacks conserved residue(s) required for the propagation of feature annotation.</text>
</comment>
<accession>A0A538TV05</accession>
<evidence type="ECO:0000313" key="4">
    <source>
        <dbReference type="Proteomes" id="UP000316609"/>
    </source>
</evidence>
<reference evidence="3 4" key="1">
    <citation type="journal article" date="2019" name="Nat. Microbiol.">
        <title>Mediterranean grassland soil C-N compound turnover is dependent on rainfall and depth, and is mediated by genomically divergent microorganisms.</title>
        <authorList>
            <person name="Diamond S."/>
            <person name="Andeer P.F."/>
            <person name="Li Z."/>
            <person name="Crits-Christoph A."/>
            <person name="Burstein D."/>
            <person name="Anantharaman K."/>
            <person name="Lane K.R."/>
            <person name="Thomas B.C."/>
            <person name="Pan C."/>
            <person name="Northen T.R."/>
            <person name="Banfield J.F."/>
        </authorList>
    </citation>
    <scope>NUCLEOTIDE SEQUENCE [LARGE SCALE GENOMIC DNA]</scope>
    <source>
        <strain evidence="3">WS_8</strain>
    </source>
</reference>
<keyword evidence="3" id="KW-0418">Kinase</keyword>
<name>A0A538TV05_UNCEI</name>
<keyword evidence="3" id="KW-0808">Transferase</keyword>
<dbReference type="PROSITE" id="PS50110">
    <property type="entry name" value="RESPONSE_REGULATORY"/>
    <property type="match status" value="1"/>
</dbReference>
<dbReference type="SUPFAM" id="SSF52172">
    <property type="entry name" value="CheY-like"/>
    <property type="match status" value="1"/>
</dbReference>
<protein>
    <submittedName>
        <fullName evidence="3">Histidine kinase</fullName>
    </submittedName>
</protein>
<proteinExistence type="predicted"/>
<dbReference type="EMBL" id="VBOY01000040">
    <property type="protein sequence ID" value="TMQ67418.1"/>
    <property type="molecule type" value="Genomic_DNA"/>
</dbReference>
<dbReference type="InterPro" id="IPR011006">
    <property type="entry name" value="CheY-like_superfamily"/>
</dbReference>
<dbReference type="Proteomes" id="UP000316609">
    <property type="component" value="Unassembled WGS sequence"/>
</dbReference>
<dbReference type="SUPFAM" id="SSF56059">
    <property type="entry name" value="Glutathione synthetase ATP-binding domain-like"/>
    <property type="match status" value="1"/>
</dbReference>
<dbReference type="Pfam" id="PF01326">
    <property type="entry name" value="PPDK_N"/>
    <property type="match status" value="1"/>
</dbReference>